<evidence type="ECO:0000313" key="2">
    <source>
        <dbReference type="EMBL" id="KAL2621400.1"/>
    </source>
</evidence>
<evidence type="ECO:0000313" key="3">
    <source>
        <dbReference type="Proteomes" id="UP001605036"/>
    </source>
</evidence>
<comment type="caution">
    <text evidence="2">The sequence shown here is derived from an EMBL/GenBank/DDBJ whole genome shotgun (WGS) entry which is preliminary data.</text>
</comment>
<dbReference type="InterPro" id="IPR025659">
    <property type="entry name" value="Tubby-like_C"/>
</dbReference>
<dbReference type="PANTHER" id="PTHR31087:SF85">
    <property type="entry name" value="PROTEIN LURP-ONE-RELATED 7"/>
    <property type="match status" value="1"/>
</dbReference>
<dbReference type="InterPro" id="IPR007612">
    <property type="entry name" value="LOR"/>
</dbReference>
<dbReference type="PANTHER" id="PTHR31087">
    <property type="match status" value="1"/>
</dbReference>
<dbReference type="Pfam" id="PF04525">
    <property type="entry name" value="LOR"/>
    <property type="match status" value="1"/>
</dbReference>
<comment type="similarity">
    <text evidence="1">Belongs to the LOR family.</text>
</comment>
<name>A0ABD1Y3X6_9MARC</name>
<reference evidence="2 3" key="1">
    <citation type="submission" date="2024-09" db="EMBL/GenBank/DDBJ databases">
        <title>Chromosome-scale assembly of Riccia fluitans.</title>
        <authorList>
            <person name="Paukszto L."/>
            <person name="Sawicki J."/>
            <person name="Karawczyk K."/>
            <person name="Piernik-Szablinska J."/>
            <person name="Szczecinska M."/>
            <person name="Mazdziarz M."/>
        </authorList>
    </citation>
    <scope>NUCLEOTIDE SEQUENCE [LARGE SCALE GENOMIC DNA]</scope>
    <source>
        <strain evidence="2">Rf_01</strain>
        <tissue evidence="2">Aerial parts of the thallus</tissue>
    </source>
</reference>
<dbReference type="Gene3D" id="2.40.160.200">
    <property type="entry name" value="LURP1-related"/>
    <property type="match status" value="1"/>
</dbReference>
<dbReference type="Proteomes" id="UP001605036">
    <property type="component" value="Unassembled WGS sequence"/>
</dbReference>
<gene>
    <name evidence="2" type="ORF">R1flu_001605</name>
</gene>
<dbReference type="InterPro" id="IPR038595">
    <property type="entry name" value="LOR_sf"/>
</dbReference>
<dbReference type="AlphaFoldDB" id="A0ABD1Y3X6"/>
<dbReference type="SUPFAM" id="SSF54518">
    <property type="entry name" value="Tubby C-terminal domain-like"/>
    <property type="match status" value="1"/>
</dbReference>
<sequence>MFMGSWIPRLSESKKRWSSWCGDKITIENDHSQRPFTVESSGYGSILLRDISGEGLVFLQQQLFAVKRTWKVYIGEKRDKNSCLYTFKRLGRKSFGVFLASSNRKGNPDFIVQKERIHDRNFDVYYKDTEKKSIVEAKQAKGEKKLKVTIQAGVDLAFVATLIVLMDR</sequence>
<organism evidence="2 3">
    <name type="scientific">Riccia fluitans</name>
    <dbReference type="NCBI Taxonomy" id="41844"/>
    <lineage>
        <taxon>Eukaryota</taxon>
        <taxon>Viridiplantae</taxon>
        <taxon>Streptophyta</taxon>
        <taxon>Embryophyta</taxon>
        <taxon>Marchantiophyta</taxon>
        <taxon>Marchantiopsida</taxon>
        <taxon>Marchantiidae</taxon>
        <taxon>Marchantiales</taxon>
        <taxon>Ricciaceae</taxon>
        <taxon>Riccia</taxon>
    </lineage>
</organism>
<keyword evidence="3" id="KW-1185">Reference proteome</keyword>
<evidence type="ECO:0000256" key="1">
    <source>
        <dbReference type="ARBA" id="ARBA00005437"/>
    </source>
</evidence>
<protein>
    <submittedName>
        <fullName evidence="2">Uncharacterized protein</fullName>
    </submittedName>
</protein>
<proteinExistence type="inferred from homology"/>
<dbReference type="EMBL" id="JBHFFA010000006">
    <property type="protein sequence ID" value="KAL2621400.1"/>
    <property type="molecule type" value="Genomic_DNA"/>
</dbReference>
<accession>A0ABD1Y3X6</accession>